<sequence>MSLIASPASYLQLHLTGEKTASGFGNVSIADKVPLDMMYMVDPHWFQYPPLDSFWYKVIGIFIFCVGFLSGVGNGLVVYVFTTTPSLRTPSNLLIVNLAFADFCMVFYMTPVMVINSIHEQWSFGPAACTLYGVIGSIFGVTSIWTMVIIALDRYNVIVKGIGGKKLTMTSVSLILLFIWIHAFVWTMAPVFGWNRYVPEGNMTSCGTDYLSKKWKSKSYILVYSVFAYFTPLFTIVWAYYHIVHKVFEHEQAMRDQAKKMNVTSLRADDDGSRAELKIAKVSLMVIALWFLAWTPYLIINYAGIFELWPLSPLGTVLPAVFSKANAVYNPIVYAISHPKYRAALDEKFPCFKKSQSQGDAMSTKTSNTES</sequence>
<keyword evidence="11" id="KW-1015">Disulfide bond</keyword>
<dbReference type="GO" id="GO:0016020">
    <property type="term" value="C:membrane"/>
    <property type="evidence" value="ECO:0007669"/>
    <property type="project" value="UniProtKB-SubCell"/>
</dbReference>
<evidence type="ECO:0000256" key="12">
    <source>
        <dbReference type="ARBA" id="ARBA00023170"/>
    </source>
</evidence>
<evidence type="ECO:0000256" key="3">
    <source>
        <dbReference type="ARBA" id="ARBA00022553"/>
    </source>
</evidence>
<evidence type="ECO:0000256" key="8">
    <source>
        <dbReference type="ARBA" id="ARBA00022991"/>
    </source>
</evidence>
<organism evidence="18 19">
    <name type="scientific">Parthenolecanium corni</name>
    <dbReference type="NCBI Taxonomy" id="536013"/>
    <lineage>
        <taxon>Eukaryota</taxon>
        <taxon>Metazoa</taxon>
        <taxon>Ecdysozoa</taxon>
        <taxon>Arthropoda</taxon>
        <taxon>Hexapoda</taxon>
        <taxon>Insecta</taxon>
        <taxon>Pterygota</taxon>
        <taxon>Neoptera</taxon>
        <taxon>Paraneoptera</taxon>
        <taxon>Hemiptera</taxon>
        <taxon>Sternorrhyncha</taxon>
        <taxon>Coccoidea</taxon>
        <taxon>Coccidae</taxon>
        <taxon>Parthenolecanium</taxon>
    </lineage>
</organism>
<feature type="transmembrane region" description="Helical" evidence="16">
    <location>
        <begin position="221"/>
        <end position="241"/>
    </location>
</feature>
<feature type="transmembrane region" description="Helical" evidence="16">
    <location>
        <begin position="130"/>
        <end position="152"/>
    </location>
</feature>
<dbReference type="CDD" id="cd15079">
    <property type="entry name" value="7tmA_photoreceptors_insect"/>
    <property type="match status" value="1"/>
</dbReference>
<evidence type="ECO:0000256" key="1">
    <source>
        <dbReference type="ARBA" id="ARBA00004141"/>
    </source>
</evidence>
<dbReference type="PRINTS" id="PR00238">
    <property type="entry name" value="OPSIN"/>
</dbReference>
<name>A0AAN9TQE7_9HEMI</name>
<dbReference type="InterPro" id="IPR001735">
    <property type="entry name" value="Opsin_RH1/RH2"/>
</dbReference>
<dbReference type="Pfam" id="PF00001">
    <property type="entry name" value="7tm_1"/>
    <property type="match status" value="1"/>
</dbReference>
<dbReference type="PROSITE" id="PS00238">
    <property type="entry name" value="OPSIN"/>
    <property type="match status" value="1"/>
</dbReference>
<evidence type="ECO:0000259" key="17">
    <source>
        <dbReference type="PROSITE" id="PS50262"/>
    </source>
</evidence>
<protein>
    <recommendedName>
        <fullName evidence="17">G-protein coupled receptors family 1 profile domain-containing protein</fullName>
    </recommendedName>
</protein>
<dbReference type="PRINTS" id="PR00237">
    <property type="entry name" value="GPCRRHODOPSN"/>
</dbReference>
<dbReference type="SMART" id="SM01381">
    <property type="entry name" value="7TM_GPCR_Srsx"/>
    <property type="match status" value="1"/>
</dbReference>
<dbReference type="Proteomes" id="UP001367676">
    <property type="component" value="Unassembled WGS sequence"/>
</dbReference>
<evidence type="ECO:0000256" key="11">
    <source>
        <dbReference type="ARBA" id="ARBA00023157"/>
    </source>
</evidence>
<feature type="transmembrane region" description="Helical" evidence="16">
    <location>
        <begin position="282"/>
        <end position="305"/>
    </location>
</feature>
<dbReference type="FunFam" id="1.20.1070.10:FF:000044">
    <property type="entry name" value="Opsin, ultraviolet-sensitive"/>
    <property type="match status" value="1"/>
</dbReference>
<dbReference type="GO" id="GO:0004930">
    <property type="term" value="F:G protein-coupled receptor activity"/>
    <property type="evidence" value="ECO:0007669"/>
    <property type="project" value="UniProtKB-KW"/>
</dbReference>
<proteinExistence type="inferred from homology"/>
<evidence type="ECO:0000313" key="18">
    <source>
        <dbReference type="EMBL" id="KAK7602962.1"/>
    </source>
</evidence>
<dbReference type="PROSITE" id="PS50262">
    <property type="entry name" value="G_PROTEIN_RECEP_F1_2"/>
    <property type="match status" value="1"/>
</dbReference>
<keyword evidence="12 16" id="KW-0675">Receptor</keyword>
<keyword evidence="7 16" id="KW-1133">Transmembrane helix</keyword>
<dbReference type="GO" id="GO:0009881">
    <property type="term" value="F:photoreceptor activity"/>
    <property type="evidence" value="ECO:0007669"/>
    <property type="project" value="UniProtKB-KW"/>
</dbReference>
<dbReference type="EMBL" id="JBBCAQ010000006">
    <property type="protein sequence ID" value="KAK7602962.1"/>
    <property type="molecule type" value="Genomic_DNA"/>
</dbReference>
<comment type="caution">
    <text evidence="18">The sequence shown here is derived from an EMBL/GenBank/DDBJ whole genome shotgun (WGS) entry which is preliminary data.</text>
</comment>
<evidence type="ECO:0000256" key="2">
    <source>
        <dbReference type="ARBA" id="ARBA00022543"/>
    </source>
</evidence>
<dbReference type="SUPFAM" id="SSF81321">
    <property type="entry name" value="Family A G protein-coupled receptor-like"/>
    <property type="match status" value="1"/>
</dbReference>
<dbReference type="AlphaFoldDB" id="A0AAN9TQE7"/>
<feature type="transmembrane region" description="Helical" evidence="16">
    <location>
        <begin position="172"/>
        <end position="194"/>
    </location>
</feature>
<keyword evidence="6 16" id="KW-0681">Retinal protein</keyword>
<keyword evidence="10 16" id="KW-0472">Membrane</keyword>
<evidence type="ECO:0000256" key="13">
    <source>
        <dbReference type="ARBA" id="ARBA00023180"/>
    </source>
</evidence>
<evidence type="ECO:0000256" key="5">
    <source>
        <dbReference type="ARBA" id="ARBA00022692"/>
    </source>
</evidence>
<comment type="similarity">
    <text evidence="16">Belongs to the G-protein coupled receptor 1 family. Opsin subfamily.</text>
</comment>
<feature type="transmembrane region" description="Helical" evidence="16">
    <location>
        <begin position="93"/>
        <end position="118"/>
    </location>
</feature>
<evidence type="ECO:0000256" key="15">
    <source>
        <dbReference type="ARBA" id="ARBA00023305"/>
    </source>
</evidence>
<dbReference type="Gene3D" id="1.20.1070.10">
    <property type="entry name" value="Rhodopsin 7-helix transmembrane proteins"/>
    <property type="match status" value="1"/>
</dbReference>
<evidence type="ECO:0000313" key="19">
    <source>
        <dbReference type="Proteomes" id="UP001367676"/>
    </source>
</evidence>
<keyword evidence="15" id="KW-0844">Vision</keyword>
<accession>A0AAN9TQE7</accession>
<keyword evidence="3" id="KW-0597">Phosphoprotein</keyword>
<dbReference type="PROSITE" id="PS00237">
    <property type="entry name" value="G_PROTEIN_RECEP_F1_1"/>
    <property type="match status" value="1"/>
</dbReference>
<dbReference type="GO" id="GO:0007601">
    <property type="term" value="P:visual perception"/>
    <property type="evidence" value="ECO:0007669"/>
    <property type="project" value="UniProtKB-KW"/>
</dbReference>
<keyword evidence="9 16" id="KW-0297">G-protein coupled receptor</keyword>
<comment type="caution">
    <text evidence="16">Lacks conserved residue(s) required for the propagation of feature annotation.</text>
</comment>
<evidence type="ECO:0000256" key="10">
    <source>
        <dbReference type="ARBA" id="ARBA00023136"/>
    </source>
</evidence>
<dbReference type="InterPro" id="IPR001760">
    <property type="entry name" value="Opsin"/>
</dbReference>
<dbReference type="PRINTS" id="PR00576">
    <property type="entry name" value="OPSINRH1RH2"/>
</dbReference>
<dbReference type="GO" id="GO:0007602">
    <property type="term" value="P:phototransduction"/>
    <property type="evidence" value="ECO:0007669"/>
    <property type="project" value="UniProtKB-KW"/>
</dbReference>
<dbReference type="InterPro" id="IPR000276">
    <property type="entry name" value="GPCR_Rhodpsn"/>
</dbReference>
<dbReference type="InterPro" id="IPR017452">
    <property type="entry name" value="GPCR_Rhodpsn_7TM"/>
</dbReference>
<keyword evidence="13" id="KW-0325">Glycoprotein</keyword>
<keyword evidence="2 16" id="KW-0600">Photoreceptor protein</keyword>
<evidence type="ECO:0000256" key="6">
    <source>
        <dbReference type="ARBA" id="ARBA00022925"/>
    </source>
</evidence>
<evidence type="ECO:0000256" key="7">
    <source>
        <dbReference type="ARBA" id="ARBA00022989"/>
    </source>
</evidence>
<comment type="subcellular location">
    <subcellularLocation>
        <location evidence="1 16">Membrane</location>
        <topology evidence="1 16">Multi-pass membrane protein</topology>
    </subcellularLocation>
</comment>
<dbReference type="InterPro" id="IPR050125">
    <property type="entry name" value="GPCR_opsins"/>
</dbReference>
<gene>
    <name evidence="18" type="ORF">V9T40_002961</name>
</gene>
<keyword evidence="5 16" id="KW-0812">Transmembrane</keyword>
<evidence type="ECO:0000256" key="9">
    <source>
        <dbReference type="ARBA" id="ARBA00023040"/>
    </source>
</evidence>
<evidence type="ECO:0000256" key="16">
    <source>
        <dbReference type="RuleBase" id="RU004951"/>
    </source>
</evidence>
<evidence type="ECO:0000256" key="14">
    <source>
        <dbReference type="ARBA" id="ARBA00023224"/>
    </source>
</evidence>
<dbReference type="InterPro" id="IPR027430">
    <property type="entry name" value="Retinal_BS"/>
</dbReference>
<reference evidence="18 19" key="1">
    <citation type="submission" date="2024-03" db="EMBL/GenBank/DDBJ databases">
        <title>Adaptation during the transition from Ophiocordyceps entomopathogen to insect associate is accompanied by gene loss and intensified selection.</title>
        <authorList>
            <person name="Ward C.M."/>
            <person name="Onetto C.A."/>
            <person name="Borneman A.R."/>
        </authorList>
    </citation>
    <scope>NUCLEOTIDE SEQUENCE [LARGE SCALE GENOMIC DNA]</scope>
    <source>
        <strain evidence="18">AWRI1</strain>
        <tissue evidence="18">Single Adult Female</tissue>
    </source>
</reference>
<keyword evidence="8 16" id="KW-0157">Chromophore</keyword>
<feature type="domain" description="G-protein coupled receptors family 1 profile" evidence="17">
    <location>
        <begin position="73"/>
        <end position="334"/>
    </location>
</feature>
<dbReference type="PANTHER" id="PTHR24240">
    <property type="entry name" value="OPSIN"/>
    <property type="match status" value="1"/>
</dbReference>
<keyword evidence="14 16" id="KW-0807">Transducer</keyword>
<feature type="transmembrane region" description="Helical" evidence="16">
    <location>
        <begin position="54"/>
        <end position="81"/>
    </location>
</feature>
<keyword evidence="4 16" id="KW-0716">Sensory transduction</keyword>
<evidence type="ECO:0000256" key="4">
    <source>
        <dbReference type="ARBA" id="ARBA00022606"/>
    </source>
</evidence>
<keyword evidence="19" id="KW-1185">Reference proteome</keyword>